<dbReference type="PATRIC" id="fig|1303.78.peg.1747"/>
<evidence type="ECO:0000313" key="11">
    <source>
        <dbReference type="Proteomes" id="UP000072989"/>
    </source>
</evidence>
<keyword evidence="3" id="KW-0732">Signal</keyword>
<proteinExistence type="predicted"/>
<protein>
    <submittedName>
        <fullName evidence="9">Merozoite surface protein 3 alpha</fullName>
    </submittedName>
</protein>
<feature type="region of interest" description="Disordered" evidence="5">
    <location>
        <begin position="1"/>
        <end position="36"/>
    </location>
</feature>
<evidence type="ECO:0000313" key="8">
    <source>
        <dbReference type="EMBL" id="KXT80157.1"/>
    </source>
</evidence>
<evidence type="ECO:0000256" key="3">
    <source>
        <dbReference type="ARBA" id="ARBA00022729"/>
    </source>
</evidence>
<feature type="transmembrane region" description="Helical" evidence="6">
    <location>
        <begin position="39"/>
        <end position="56"/>
    </location>
</feature>
<keyword evidence="1" id="KW-0134">Cell wall</keyword>
<keyword evidence="6" id="KW-0812">Transmembrane</keyword>
<dbReference type="AlphaFoldDB" id="A0A139RNU1"/>
<evidence type="ECO:0000256" key="4">
    <source>
        <dbReference type="ARBA" id="ARBA00023088"/>
    </source>
</evidence>
<keyword evidence="6" id="KW-0472">Membrane</keyword>
<dbReference type="Pfam" id="PF00746">
    <property type="entry name" value="Gram_pos_anchor"/>
    <property type="match status" value="1"/>
</dbReference>
<dbReference type="EMBL" id="LQZE01000081">
    <property type="protein sequence ID" value="KXU16389.1"/>
    <property type="molecule type" value="Genomic_DNA"/>
</dbReference>
<gene>
    <name evidence="8" type="ORF">SORDD15_01665</name>
    <name evidence="9" type="ORF">SORDD17_00408</name>
</gene>
<evidence type="ECO:0000256" key="2">
    <source>
        <dbReference type="ARBA" id="ARBA00022525"/>
    </source>
</evidence>
<keyword evidence="6" id="KW-1133">Transmembrane helix</keyword>
<sequence length="62" mass="6707">MTEYKPTAGTVQDNTYKAPAAKEEEKKELPNTGGKENTTLASLGLMGLVLGLLPFAKRKLNK</sequence>
<organism evidence="9 11">
    <name type="scientific">Streptococcus oralis</name>
    <dbReference type="NCBI Taxonomy" id="1303"/>
    <lineage>
        <taxon>Bacteria</taxon>
        <taxon>Bacillati</taxon>
        <taxon>Bacillota</taxon>
        <taxon>Bacilli</taxon>
        <taxon>Lactobacillales</taxon>
        <taxon>Streptococcaceae</taxon>
        <taxon>Streptococcus</taxon>
    </lineage>
</organism>
<evidence type="ECO:0000256" key="1">
    <source>
        <dbReference type="ARBA" id="ARBA00022512"/>
    </source>
</evidence>
<keyword evidence="4" id="KW-0572">Peptidoglycan-anchor</keyword>
<evidence type="ECO:0000256" key="6">
    <source>
        <dbReference type="SAM" id="Phobius"/>
    </source>
</evidence>
<evidence type="ECO:0000259" key="7">
    <source>
        <dbReference type="Pfam" id="PF00746"/>
    </source>
</evidence>
<keyword evidence="2" id="KW-0964">Secreted</keyword>
<accession>A0A139RNU1</accession>
<comment type="caution">
    <text evidence="9">The sequence shown here is derived from an EMBL/GenBank/DDBJ whole genome shotgun (WGS) entry which is preliminary data.</text>
</comment>
<evidence type="ECO:0000313" key="10">
    <source>
        <dbReference type="Proteomes" id="UP000070678"/>
    </source>
</evidence>
<feature type="compositionally biased region" description="Basic and acidic residues" evidence="5">
    <location>
        <begin position="20"/>
        <end position="29"/>
    </location>
</feature>
<dbReference type="EMBL" id="LQNX01000068">
    <property type="protein sequence ID" value="KXT80157.1"/>
    <property type="molecule type" value="Genomic_DNA"/>
</dbReference>
<feature type="domain" description="Gram-positive cocci surface proteins LPxTG" evidence="7">
    <location>
        <begin position="24"/>
        <end position="59"/>
    </location>
</feature>
<dbReference type="Proteomes" id="UP000070678">
    <property type="component" value="Unassembled WGS sequence"/>
</dbReference>
<dbReference type="NCBIfam" id="TIGR01167">
    <property type="entry name" value="LPXTG_anchor"/>
    <property type="match status" value="1"/>
</dbReference>
<reference evidence="10 11" key="1">
    <citation type="submission" date="2016-01" db="EMBL/GenBank/DDBJ databases">
        <title>Highly variable Streptococcus oralis are common among viridans streptococci isolated from primates.</title>
        <authorList>
            <person name="Denapaite D."/>
            <person name="Rieger M."/>
            <person name="Koendgen S."/>
            <person name="Brueckner R."/>
            <person name="Ochigava I."/>
            <person name="Kappeler P."/>
            <person name="Maetz-Rensing K."/>
            <person name="Leendertz F."/>
            <person name="Hakenbeck R."/>
        </authorList>
    </citation>
    <scope>NUCLEOTIDE SEQUENCE [LARGE SCALE GENOMIC DNA]</scope>
    <source>
        <strain evidence="8 10">DD15</strain>
        <strain evidence="9 11">DD17</strain>
    </source>
</reference>
<evidence type="ECO:0000256" key="5">
    <source>
        <dbReference type="SAM" id="MobiDB-lite"/>
    </source>
</evidence>
<name>A0A139RNU1_STROR</name>
<evidence type="ECO:0000313" key="9">
    <source>
        <dbReference type="EMBL" id="KXU16389.1"/>
    </source>
</evidence>
<keyword evidence="9" id="KW-0477">Merozoite</keyword>
<dbReference type="InterPro" id="IPR019931">
    <property type="entry name" value="LPXTG_anchor"/>
</dbReference>
<dbReference type="Proteomes" id="UP000072989">
    <property type="component" value="Unassembled WGS sequence"/>
</dbReference>